<feature type="compositionally biased region" description="Basic residues" evidence="1">
    <location>
        <begin position="455"/>
        <end position="465"/>
    </location>
</feature>
<feature type="region of interest" description="Disordered" evidence="1">
    <location>
        <begin position="23"/>
        <end position="59"/>
    </location>
</feature>
<dbReference type="PROSITE" id="PS51257">
    <property type="entry name" value="PROKAR_LIPOPROTEIN"/>
    <property type="match status" value="1"/>
</dbReference>
<evidence type="ECO:0000313" key="2">
    <source>
        <dbReference type="EMBL" id="MFC3959132.1"/>
    </source>
</evidence>
<dbReference type="RefSeq" id="WP_256533470.1">
    <property type="nucleotide sequence ID" value="NZ_CP101824.1"/>
</dbReference>
<proteinExistence type="predicted"/>
<reference evidence="2 3" key="1">
    <citation type="journal article" date="2019" name="Int. J. Syst. Evol. Microbiol.">
        <title>The Global Catalogue of Microorganisms (GCM) 10K type strain sequencing project: providing services to taxonomists for standard genome sequencing and annotation.</title>
        <authorList>
            <consortium name="The Broad Institute Genomics Platform"/>
            <consortium name="The Broad Institute Genome Sequencing Center for Infectious Disease"/>
            <person name="Wu L."/>
            <person name="Ma J."/>
        </authorList>
    </citation>
    <scope>NUCLEOTIDE SEQUENCE [LARGE SCALE GENOMIC DNA]</scope>
    <source>
        <strain evidence="2 3">IBRC-M 10256</strain>
    </source>
</reference>
<dbReference type="InterPro" id="IPR015943">
    <property type="entry name" value="WD40/YVTN_repeat-like_dom_sf"/>
</dbReference>
<comment type="caution">
    <text evidence="2">The sequence shown here is derived from an EMBL/GenBank/DDBJ whole genome shotgun (WGS) entry which is preliminary data.</text>
</comment>
<keyword evidence="3" id="KW-1185">Reference proteome</keyword>
<feature type="region of interest" description="Disordered" evidence="1">
    <location>
        <begin position="439"/>
        <end position="471"/>
    </location>
</feature>
<feature type="compositionally biased region" description="Low complexity" evidence="1">
    <location>
        <begin position="25"/>
        <end position="44"/>
    </location>
</feature>
<dbReference type="SUPFAM" id="SSF75011">
    <property type="entry name" value="3-carboxy-cis,cis-mucoante lactonizing enzyme"/>
    <property type="match status" value="1"/>
</dbReference>
<protein>
    <submittedName>
        <fullName evidence="2">LVIVD repeat-containing protein</fullName>
    </submittedName>
</protein>
<dbReference type="EMBL" id="JBHSAQ010000010">
    <property type="protein sequence ID" value="MFC3959132.1"/>
    <property type="molecule type" value="Genomic_DNA"/>
</dbReference>
<accession>A0ABD5NQ21</accession>
<dbReference type="Proteomes" id="UP001595846">
    <property type="component" value="Unassembled WGS sequence"/>
</dbReference>
<dbReference type="GeneID" id="73902600"/>
<evidence type="ECO:0000256" key="1">
    <source>
        <dbReference type="SAM" id="MobiDB-lite"/>
    </source>
</evidence>
<name>A0ABD5NQ21_9EURY</name>
<organism evidence="2 3">
    <name type="scientific">Halovivax cerinus</name>
    <dbReference type="NCBI Taxonomy" id="1487865"/>
    <lineage>
        <taxon>Archaea</taxon>
        <taxon>Methanobacteriati</taxon>
        <taxon>Methanobacteriota</taxon>
        <taxon>Stenosarchaea group</taxon>
        <taxon>Halobacteria</taxon>
        <taxon>Halobacteriales</taxon>
        <taxon>Natrialbaceae</taxon>
        <taxon>Halovivax</taxon>
    </lineage>
</organism>
<sequence>MYRRQVLAAGSGLTAFSLAGCGERASSGDSGSTDGESGDASGDTSHARSGAGVPGRIEPLGHAIGSNPSFYTAAALSPDAEWGLLGGFPTESSAVASTLVDLAEPGSPTVVHELDATADGTRTNAVGFDAHRAGLYYRSLEGTTKGIEVVDCGWREGTPTEPRVVTVFETPNVGVHRFVAQPAEPVLYLVDHHPAADAGVLVVDVSAPGSPELVGRAGTSGGTHDLTYDPDREMLYAAYAVGPDEGVVVYDAANPYVPTERGRFAYGPQPDYAALGEPGFETCHQVDYDPTRDLLVVGDERRTGIPGGKHVFDVGWDRGSLEKPEPIGFTHAPDARPMGEEERFWWTTHFHDVVSSGDETLLVDGGYRQGAWVCNLTEPREPTPTERFATVAGADSLDPDPNRVGITSPPFAWEAVHATERDFVFVSDSLTGAYTVDVSAAEARGPRGRGPAGHYNRRIRPGGRPRSRDDR</sequence>
<evidence type="ECO:0000313" key="3">
    <source>
        <dbReference type="Proteomes" id="UP001595846"/>
    </source>
</evidence>
<gene>
    <name evidence="2" type="ORF">ACFOUR_12230</name>
</gene>
<dbReference type="AlphaFoldDB" id="A0ABD5NQ21"/>
<dbReference type="Gene3D" id="2.130.10.10">
    <property type="entry name" value="YVTN repeat-like/Quinoprotein amine dehydrogenase"/>
    <property type="match status" value="1"/>
</dbReference>